<gene>
    <name evidence="1" type="ORF">UFOVP242_12</name>
</gene>
<dbReference type="SUPFAM" id="SSF53756">
    <property type="entry name" value="UDP-Glycosyltransferase/glycogen phosphorylase"/>
    <property type="match status" value="1"/>
</dbReference>
<accession>A0A6J7X2Z9</accession>
<proteinExistence type="predicted"/>
<reference evidence="1" key="1">
    <citation type="submission" date="2020-05" db="EMBL/GenBank/DDBJ databases">
        <authorList>
            <person name="Chiriac C."/>
            <person name="Salcher M."/>
            <person name="Ghai R."/>
            <person name="Kavagutti S V."/>
        </authorList>
    </citation>
    <scope>NUCLEOTIDE SEQUENCE</scope>
</reference>
<dbReference type="EMBL" id="LR798294">
    <property type="protein sequence ID" value="CAB5221663.1"/>
    <property type="molecule type" value="Genomic_DNA"/>
</dbReference>
<dbReference type="CDD" id="cd01635">
    <property type="entry name" value="Glycosyltransferase_GTB-type"/>
    <property type="match status" value="1"/>
</dbReference>
<evidence type="ECO:0000313" key="1">
    <source>
        <dbReference type="EMBL" id="CAB5221663.1"/>
    </source>
</evidence>
<organism evidence="1">
    <name type="scientific">uncultured Caudovirales phage</name>
    <dbReference type="NCBI Taxonomy" id="2100421"/>
    <lineage>
        <taxon>Viruses</taxon>
        <taxon>Duplodnaviria</taxon>
        <taxon>Heunggongvirae</taxon>
        <taxon>Uroviricota</taxon>
        <taxon>Caudoviricetes</taxon>
        <taxon>Peduoviridae</taxon>
        <taxon>Maltschvirus</taxon>
        <taxon>Maltschvirus maltsch</taxon>
    </lineage>
</organism>
<dbReference type="Gene3D" id="3.40.50.2000">
    <property type="entry name" value="Glycogen Phosphorylase B"/>
    <property type="match status" value="1"/>
</dbReference>
<sequence>MKILFHANTLNYRGTTVALTDYARYNRTILGNESVIAYNMDLGYSKDMGSELAVINELAKEFTVLAYSDTSPEGGSLEQWIDMHKPDLTYFIRAGQKEPLPSNSKTAVHSVFQFNEPHGDKYAYVSDWLSRKMSSGTIPFVPHIVDLPEPNKDYREAFGIRKDQIVIGRYGGYFTFDLPFVKQIIKKIASTSDRFVFLFLGTQPFIEHPNVFFINETHDVQKKANFINTCDAMIHGRERGESFGLSIAEFLSLNKPVLAWNNGHDLNHLDMLKDSGLLYNDSSDITRILNNLPDFKEDWTKRVEQYKPIPVMNKFKEVFLS</sequence>
<name>A0A6J7X2Z9_9CAUD</name>
<evidence type="ECO:0008006" key="2">
    <source>
        <dbReference type="Google" id="ProtNLM"/>
    </source>
</evidence>
<protein>
    <recommendedName>
        <fullName evidence="2">Glycosyl transferases group 1</fullName>
    </recommendedName>
</protein>